<dbReference type="EC" id="4.1.2.27" evidence="14"/>
<accession>A0A4T0FIT3</accession>
<evidence type="ECO:0000256" key="13">
    <source>
        <dbReference type="ARBA" id="ARBA00038302"/>
    </source>
</evidence>
<feature type="modified residue" description="N6-(pyridoxal phosphate)lysine" evidence="16">
    <location>
        <position position="350"/>
    </location>
</feature>
<keyword evidence="8" id="KW-0746">Sphingolipid metabolism</keyword>
<evidence type="ECO:0000256" key="6">
    <source>
        <dbReference type="ARBA" id="ARBA00022824"/>
    </source>
</evidence>
<keyword evidence="12 17" id="KW-0456">Lyase</keyword>
<keyword evidence="19" id="KW-1185">Reference proteome</keyword>
<evidence type="ECO:0000313" key="19">
    <source>
        <dbReference type="Proteomes" id="UP000310189"/>
    </source>
</evidence>
<dbReference type="InterPro" id="IPR002129">
    <property type="entry name" value="PyrdxlP-dep_de-COase"/>
</dbReference>
<evidence type="ECO:0000256" key="16">
    <source>
        <dbReference type="PIRSR" id="PIRSR602129-50"/>
    </source>
</evidence>
<protein>
    <recommendedName>
        <fullName evidence="14">sphinganine-1-phosphate aldolase</fullName>
        <ecNumber evidence="14">4.1.2.27</ecNumber>
    </recommendedName>
    <alternativeName>
        <fullName evidence="15">Sphingosine-1-phosphate aldolase</fullName>
    </alternativeName>
</protein>
<dbReference type="Gene3D" id="6.10.140.2150">
    <property type="match status" value="1"/>
</dbReference>
<dbReference type="InterPro" id="IPR050477">
    <property type="entry name" value="GrpII_AminoAcid_Decarb"/>
</dbReference>
<dbReference type="EMBL" id="SPNW01000041">
    <property type="protein sequence ID" value="TIA88192.1"/>
    <property type="molecule type" value="Genomic_DNA"/>
</dbReference>
<dbReference type="AlphaFoldDB" id="A0A4T0FIT3"/>
<comment type="pathway">
    <text evidence="3">Lipid metabolism; sphingolipid metabolism.</text>
</comment>
<gene>
    <name evidence="18" type="ORF">E3P99_02733</name>
</gene>
<comment type="cofactor">
    <cofactor evidence="1 16 17">
        <name>pyridoxal 5'-phosphate</name>
        <dbReference type="ChEBI" id="CHEBI:597326"/>
    </cofactor>
</comment>
<proteinExistence type="inferred from homology"/>
<comment type="similarity">
    <text evidence="13">Belongs to the group II decarboxylase family. Sphingosine-1-phosphate lyase subfamily.</text>
</comment>
<evidence type="ECO:0000256" key="3">
    <source>
        <dbReference type="ARBA" id="ARBA00004760"/>
    </source>
</evidence>
<keyword evidence="7 16" id="KW-0663">Pyridoxal phosphate</keyword>
<dbReference type="Proteomes" id="UP000310189">
    <property type="component" value="Unassembled WGS sequence"/>
</dbReference>
<dbReference type="PANTHER" id="PTHR42735">
    <property type="match status" value="1"/>
</dbReference>
<dbReference type="GO" id="GO:0005789">
    <property type="term" value="C:endoplasmic reticulum membrane"/>
    <property type="evidence" value="ECO:0007669"/>
    <property type="project" value="UniProtKB-SubCell"/>
</dbReference>
<evidence type="ECO:0000256" key="11">
    <source>
        <dbReference type="ARBA" id="ARBA00023136"/>
    </source>
</evidence>
<evidence type="ECO:0000256" key="17">
    <source>
        <dbReference type="RuleBase" id="RU000382"/>
    </source>
</evidence>
<comment type="pathway">
    <text evidence="4">Sphingolipid metabolism.</text>
</comment>
<organism evidence="18 19">
    <name type="scientific">Wallemia hederae</name>
    <dbReference type="NCBI Taxonomy" id="1540922"/>
    <lineage>
        <taxon>Eukaryota</taxon>
        <taxon>Fungi</taxon>
        <taxon>Dikarya</taxon>
        <taxon>Basidiomycota</taxon>
        <taxon>Wallemiomycotina</taxon>
        <taxon>Wallemiomycetes</taxon>
        <taxon>Wallemiales</taxon>
        <taxon>Wallemiaceae</taxon>
        <taxon>Wallemia</taxon>
    </lineage>
</organism>
<evidence type="ECO:0000256" key="7">
    <source>
        <dbReference type="ARBA" id="ARBA00022898"/>
    </source>
</evidence>
<dbReference type="OrthoDB" id="10254570at2759"/>
<dbReference type="SUPFAM" id="SSF53383">
    <property type="entry name" value="PLP-dependent transferases"/>
    <property type="match status" value="1"/>
</dbReference>
<dbReference type="Gene3D" id="3.90.1150.10">
    <property type="entry name" value="Aspartate Aminotransferase, domain 1"/>
    <property type="match status" value="1"/>
</dbReference>
<name>A0A4T0FIT3_9BASI</name>
<evidence type="ECO:0000256" key="5">
    <source>
        <dbReference type="ARBA" id="ARBA00022692"/>
    </source>
</evidence>
<evidence type="ECO:0000313" key="18">
    <source>
        <dbReference type="EMBL" id="TIA88192.1"/>
    </source>
</evidence>
<dbReference type="GO" id="GO:0008117">
    <property type="term" value="F:sphinganine-1-phosphate aldolase activity"/>
    <property type="evidence" value="ECO:0007669"/>
    <property type="project" value="UniProtKB-EC"/>
</dbReference>
<dbReference type="FunFam" id="3.40.640.10:FF:000020">
    <property type="entry name" value="sphingosine-1-phosphate lyase 1"/>
    <property type="match status" value="1"/>
</dbReference>
<dbReference type="Gene3D" id="3.40.640.10">
    <property type="entry name" value="Type I PLP-dependent aspartate aminotransferase-like (Major domain)"/>
    <property type="match status" value="1"/>
</dbReference>
<comment type="subcellular location">
    <subcellularLocation>
        <location evidence="2">Endoplasmic reticulum membrane</location>
        <topology evidence="2">Single-pass membrane protein</topology>
    </subcellularLocation>
</comment>
<evidence type="ECO:0000256" key="2">
    <source>
        <dbReference type="ARBA" id="ARBA00004389"/>
    </source>
</evidence>
<keyword evidence="6" id="KW-0256">Endoplasmic reticulum</keyword>
<evidence type="ECO:0000256" key="9">
    <source>
        <dbReference type="ARBA" id="ARBA00022989"/>
    </source>
</evidence>
<sequence>MNRVGIDIRQHWKDILIGCVVLKYVHRATRYLWIYGLSTTVNNAYKAIARKSLLLLTKIPSTRKEINKQLDQALSDLDAKMVIRDPSLPLHTHLPPNGLPKDHVYQQLTALGGIDHSKWEQGRVSGAVYYGDHGDVNDIIVDAFKRFTVSNPLHPGTWLVTVSLLSLTPNTDVFPGIRAMEAQVVSMVLGMYNAGADGAGTTTSGGTESILLACLAYRNWAREVRGISDPEMIVPETAHAAFSKASFYFGITLRQIPVDAHTRKASLKHVRRALNGNTCMIVGSAPNFPDGNIDDIVELGKLAKRFNVGLHVDCCLGSFIVPFLDSAGLETTPFDFRVDGVTSISCDTHKYGFAPKGSSVIMYANKTWRSFQYYSQPDWTGGVYASPTLAGSRPGALIAGTWAVLTHMGLDGYVSSCRSIVGAREAIQRAIEHDAELKDDLAIMGNPISSVVAFKSVNANLNIYTVGDLMHEKGFSLNAIANPPALHIACTRPTIAAVGDIVDTLKWAVHEAKTRSIGKEDEGSMVALYGVGSSTAIGPDLVDYLAKGFLDTMYVVK</sequence>
<dbReference type="Pfam" id="PF00282">
    <property type="entry name" value="Pyridoxal_deC"/>
    <property type="match status" value="1"/>
</dbReference>
<keyword evidence="10" id="KW-0443">Lipid metabolism</keyword>
<dbReference type="GO" id="GO:0030149">
    <property type="term" value="P:sphingolipid catabolic process"/>
    <property type="evidence" value="ECO:0007669"/>
    <property type="project" value="TreeGrafter"/>
</dbReference>
<keyword evidence="5" id="KW-0812">Transmembrane</keyword>
<evidence type="ECO:0000256" key="14">
    <source>
        <dbReference type="ARBA" id="ARBA00038965"/>
    </source>
</evidence>
<evidence type="ECO:0000256" key="1">
    <source>
        <dbReference type="ARBA" id="ARBA00001933"/>
    </source>
</evidence>
<dbReference type="InterPro" id="IPR015422">
    <property type="entry name" value="PyrdxlP-dep_Trfase_small"/>
</dbReference>
<evidence type="ECO:0000256" key="8">
    <source>
        <dbReference type="ARBA" id="ARBA00022919"/>
    </source>
</evidence>
<keyword evidence="9" id="KW-1133">Transmembrane helix</keyword>
<keyword evidence="11" id="KW-0472">Membrane</keyword>
<evidence type="ECO:0000256" key="10">
    <source>
        <dbReference type="ARBA" id="ARBA00023098"/>
    </source>
</evidence>
<dbReference type="GO" id="GO:0030170">
    <property type="term" value="F:pyridoxal phosphate binding"/>
    <property type="evidence" value="ECO:0007669"/>
    <property type="project" value="InterPro"/>
</dbReference>
<comment type="caution">
    <text evidence="18">The sequence shown here is derived from an EMBL/GenBank/DDBJ whole genome shotgun (WGS) entry which is preliminary data.</text>
</comment>
<dbReference type="InterPro" id="IPR015421">
    <property type="entry name" value="PyrdxlP-dep_Trfase_major"/>
</dbReference>
<evidence type="ECO:0000256" key="15">
    <source>
        <dbReference type="ARBA" id="ARBA00042568"/>
    </source>
</evidence>
<dbReference type="InterPro" id="IPR015424">
    <property type="entry name" value="PyrdxlP-dep_Trfase"/>
</dbReference>
<reference evidence="18 19" key="1">
    <citation type="submission" date="2019-03" db="EMBL/GenBank/DDBJ databases">
        <title>Sequencing 23 genomes of Wallemia ichthyophaga.</title>
        <authorList>
            <person name="Gostincar C."/>
        </authorList>
    </citation>
    <scope>NUCLEOTIDE SEQUENCE [LARGE SCALE GENOMIC DNA]</scope>
    <source>
        <strain evidence="18 19">EXF-5753</strain>
    </source>
</reference>
<evidence type="ECO:0000256" key="12">
    <source>
        <dbReference type="ARBA" id="ARBA00023239"/>
    </source>
</evidence>
<dbReference type="GO" id="GO:0019752">
    <property type="term" value="P:carboxylic acid metabolic process"/>
    <property type="evidence" value="ECO:0007669"/>
    <property type="project" value="InterPro"/>
</dbReference>
<dbReference type="PANTHER" id="PTHR42735:SF6">
    <property type="entry name" value="SPHINGOSINE-1-PHOSPHATE LYASE 1"/>
    <property type="match status" value="1"/>
</dbReference>
<evidence type="ECO:0000256" key="4">
    <source>
        <dbReference type="ARBA" id="ARBA00004991"/>
    </source>
</evidence>